<dbReference type="InterPro" id="IPR021525">
    <property type="entry name" value="DUF3189"/>
</dbReference>
<reference evidence="2 3" key="1">
    <citation type="submission" date="2019-10" db="EMBL/GenBank/DDBJ databases">
        <title>Alkaliphilus serpentinus sp. nov. and Alkaliphilus pronyensis sp. nov., two novel anaerobic alkaliphilic species isolated from the serpentinized-hosted hydrothermal field of the Prony Bay (New Caledonia).</title>
        <authorList>
            <person name="Postec A."/>
        </authorList>
    </citation>
    <scope>NUCLEOTIDE SEQUENCE [LARGE SCALE GENOMIC DNA]</scope>
    <source>
        <strain evidence="2 3">LacV</strain>
    </source>
</reference>
<dbReference type="AlphaFoldDB" id="A0A6I0F7E1"/>
<gene>
    <name evidence="2" type="ORF">F8154_01320</name>
</gene>
<accession>A0A6I0F7E1</accession>
<keyword evidence="1" id="KW-0812">Transmembrane</keyword>
<evidence type="ECO:0000313" key="2">
    <source>
        <dbReference type="EMBL" id="KAB3538560.1"/>
    </source>
</evidence>
<feature type="transmembrane region" description="Helical" evidence="1">
    <location>
        <begin position="62"/>
        <end position="83"/>
    </location>
</feature>
<protein>
    <submittedName>
        <fullName evidence="2">DUF3189 family protein</fullName>
    </submittedName>
</protein>
<keyword evidence="1" id="KW-1133">Transmembrane helix</keyword>
<evidence type="ECO:0000313" key="3">
    <source>
        <dbReference type="Proteomes" id="UP000432715"/>
    </source>
</evidence>
<dbReference type="Proteomes" id="UP000432715">
    <property type="component" value="Unassembled WGS sequence"/>
</dbReference>
<keyword evidence="1" id="KW-0472">Membrane</keyword>
<dbReference type="EMBL" id="WBZC01000004">
    <property type="protein sequence ID" value="KAB3538560.1"/>
    <property type="molecule type" value="Genomic_DNA"/>
</dbReference>
<name>A0A6I0F7E1_9FIRM</name>
<dbReference type="Pfam" id="PF11385">
    <property type="entry name" value="DUF3189"/>
    <property type="match status" value="1"/>
</dbReference>
<organism evidence="2 3">
    <name type="scientific">Alkaliphilus pronyensis</name>
    <dbReference type="NCBI Taxonomy" id="1482732"/>
    <lineage>
        <taxon>Bacteria</taxon>
        <taxon>Bacillati</taxon>
        <taxon>Bacillota</taxon>
        <taxon>Clostridia</taxon>
        <taxon>Peptostreptococcales</taxon>
        <taxon>Natronincolaceae</taxon>
        <taxon>Alkaliphilus</taxon>
    </lineage>
</organism>
<dbReference type="OrthoDB" id="1956981at2"/>
<sequence>MKYIYVFKKNDYAALLAAYIHLKMDYKHIKTKAIEPMKLFFMGIDHKLNEVYIIKSSCKIKILINILNGLATIFNHSIIIINLSKYDSFFYRINKKELNRSINKRMLEWRL</sequence>
<keyword evidence="3" id="KW-1185">Reference proteome</keyword>
<proteinExistence type="predicted"/>
<evidence type="ECO:0000256" key="1">
    <source>
        <dbReference type="SAM" id="Phobius"/>
    </source>
</evidence>
<comment type="caution">
    <text evidence="2">The sequence shown here is derived from an EMBL/GenBank/DDBJ whole genome shotgun (WGS) entry which is preliminary data.</text>
</comment>
<dbReference type="RefSeq" id="WP_151859787.1">
    <property type="nucleotide sequence ID" value="NZ_WBZC01000004.1"/>
</dbReference>